<feature type="domain" description="SLH" evidence="2">
    <location>
        <begin position="84"/>
        <end position="146"/>
    </location>
</feature>
<comment type="caution">
    <text evidence="3">The sequence shown here is derived from an EMBL/GenBank/DDBJ whole genome shotgun (WGS) entry which is preliminary data.</text>
</comment>
<keyword evidence="1" id="KW-0732">Signal</keyword>
<reference evidence="3" key="1">
    <citation type="submission" date="2020-10" db="EMBL/GenBank/DDBJ databases">
        <authorList>
            <person name="Gilroy R."/>
        </authorList>
    </citation>
    <scope>NUCLEOTIDE SEQUENCE</scope>
    <source>
        <strain evidence="3">CHK152-2994</strain>
    </source>
</reference>
<feature type="signal peptide" evidence="1">
    <location>
        <begin position="1"/>
        <end position="23"/>
    </location>
</feature>
<dbReference type="PROSITE" id="PS51257">
    <property type="entry name" value="PROKAR_LIPOPROTEIN"/>
    <property type="match status" value="1"/>
</dbReference>
<evidence type="ECO:0000256" key="1">
    <source>
        <dbReference type="SAM" id="SignalP"/>
    </source>
</evidence>
<evidence type="ECO:0000259" key="2">
    <source>
        <dbReference type="PROSITE" id="PS51272"/>
    </source>
</evidence>
<dbReference type="Proteomes" id="UP000824139">
    <property type="component" value="Unassembled WGS sequence"/>
</dbReference>
<sequence>MKNIFKVMLSTLVIVLGTGCAFAFPDVSDTHWAAKQINELSERGIIVGYPDGTFQPDENVTRAEFASMAIKALGQDGIHVAQPVKFTDITPEFWAYDSIQKSLYFDLISYSPESTLFRPDDSVSRAESISMAVNALTTQEITDIKAVEVLKQYSDLASVPASFLIPAGKAEILNMLVTIPSENSKKIEATRPATRAEVSAILYRMIEEARLNPNAKLAEVMSKKKGDGYVIDGATVQGSIGTIPAGSIVPIRLTKAISSQINQSGDIYVAVAPMNFVTKENYILIYKGSTFKGQLLDVRKGKWFVRNGVLVLDNNLIVTPNDQTAKFPASGEITKHRNWFMKIVRALLKGEKLENFPDNSVDVKLLNPIKIDLTNGWIIE</sequence>
<name>A0A9D1K3J1_9BACT</name>
<dbReference type="InterPro" id="IPR001119">
    <property type="entry name" value="SLH_dom"/>
</dbReference>
<protein>
    <submittedName>
        <fullName evidence="3">S-layer homology domain-containing protein</fullName>
    </submittedName>
</protein>
<feature type="chain" id="PRO_5039674374" evidence="1">
    <location>
        <begin position="24"/>
        <end position="380"/>
    </location>
</feature>
<dbReference type="AlphaFoldDB" id="A0A9D1K3J1"/>
<feature type="domain" description="SLH" evidence="2">
    <location>
        <begin position="20"/>
        <end position="83"/>
    </location>
</feature>
<evidence type="ECO:0000313" key="3">
    <source>
        <dbReference type="EMBL" id="HIS82103.1"/>
    </source>
</evidence>
<dbReference type="PANTHER" id="PTHR43308:SF5">
    <property type="entry name" value="S-LAYER PROTEIN _ PEPTIDOGLYCAN ENDO-BETA-N-ACETYLGLUCOSAMINIDASE"/>
    <property type="match status" value="1"/>
</dbReference>
<organism evidence="3 4">
    <name type="scientific">Candidatus Scatenecus faecavium</name>
    <dbReference type="NCBI Taxonomy" id="2840915"/>
    <lineage>
        <taxon>Bacteria</taxon>
        <taxon>Candidatus Scatenecus</taxon>
    </lineage>
</organism>
<dbReference type="PROSITE" id="PS51272">
    <property type="entry name" value="SLH"/>
    <property type="match status" value="2"/>
</dbReference>
<dbReference type="InterPro" id="IPR051465">
    <property type="entry name" value="Cell_Envelope_Struct_Comp"/>
</dbReference>
<reference evidence="3" key="2">
    <citation type="journal article" date="2021" name="PeerJ">
        <title>Extensive microbial diversity within the chicken gut microbiome revealed by metagenomics and culture.</title>
        <authorList>
            <person name="Gilroy R."/>
            <person name="Ravi A."/>
            <person name="Getino M."/>
            <person name="Pursley I."/>
            <person name="Horton D.L."/>
            <person name="Alikhan N.F."/>
            <person name="Baker D."/>
            <person name="Gharbi K."/>
            <person name="Hall N."/>
            <person name="Watson M."/>
            <person name="Adriaenssens E.M."/>
            <person name="Foster-Nyarko E."/>
            <person name="Jarju S."/>
            <person name="Secka A."/>
            <person name="Antonio M."/>
            <person name="Oren A."/>
            <person name="Chaudhuri R.R."/>
            <person name="La Ragione R."/>
            <person name="Hildebrand F."/>
            <person name="Pallen M.J."/>
        </authorList>
    </citation>
    <scope>NUCLEOTIDE SEQUENCE</scope>
    <source>
        <strain evidence="3">CHK152-2994</strain>
    </source>
</reference>
<proteinExistence type="predicted"/>
<evidence type="ECO:0000313" key="4">
    <source>
        <dbReference type="Proteomes" id="UP000824139"/>
    </source>
</evidence>
<dbReference type="PANTHER" id="PTHR43308">
    <property type="entry name" value="OUTER MEMBRANE PROTEIN ALPHA-RELATED"/>
    <property type="match status" value="1"/>
</dbReference>
<dbReference type="EMBL" id="DVJO01000017">
    <property type="protein sequence ID" value="HIS82103.1"/>
    <property type="molecule type" value="Genomic_DNA"/>
</dbReference>
<accession>A0A9D1K3J1</accession>
<dbReference type="Pfam" id="PF00395">
    <property type="entry name" value="SLH"/>
    <property type="match status" value="2"/>
</dbReference>
<gene>
    <name evidence="3" type="ORF">IAD41_00630</name>
</gene>